<dbReference type="EMBL" id="CP016268">
    <property type="protein sequence ID" value="ANO52138.1"/>
    <property type="molecule type" value="Genomic_DNA"/>
</dbReference>
<evidence type="ECO:0000313" key="3">
    <source>
        <dbReference type="Proteomes" id="UP000092695"/>
    </source>
</evidence>
<dbReference type="KEGG" id="woc:BA177_13880"/>
<gene>
    <name evidence="2" type="ORF">BA177_13880</name>
</gene>
<dbReference type="Gene3D" id="3.40.630.30">
    <property type="match status" value="1"/>
</dbReference>
<feature type="domain" description="BioF2-like acetyltransferase" evidence="1">
    <location>
        <begin position="196"/>
        <end position="307"/>
    </location>
</feature>
<proteinExistence type="predicted"/>
<dbReference type="SUPFAM" id="SSF55729">
    <property type="entry name" value="Acyl-CoA N-acyltransferases (Nat)"/>
    <property type="match status" value="1"/>
</dbReference>
<dbReference type="Proteomes" id="UP000092695">
    <property type="component" value="Chromosome"/>
</dbReference>
<accession>A0A193LI70</accession>
<evidence type="ECO:0000259" key="1">
    <source>
        <dbReference type="Pfam" id="PF13480"/>
    </source>
</evidence>
<reference evidence="2 3" key="1">
    <citation type="submission" date="2016-06" db="EMBL/GenBank/DDBJ databases">
        <title>Complete genome sequence of a deep-branching marine Gamma Proteobacterium Woeseia oceani type strain XK5.</title>
        <authorList>
            <person name="Mu D."/>
            <person name="Du Z."/>
        </authorList>
    </citation>
    <scope>NUCLEOTIDE SEQUENCE [LARGE SCALE GENOMIC DNA]</scope>
    <source>
        <strain evidence="2 3">XK5</strain>
    </source>
</reference>
<dbReference type="InterPro" id="IPR016181">
    <property type="entry name" value="Acyl_CoA_acyltransferase"/>
</dbReference>
<keyword evidence="3" id="KW-1185">Reference proteome</keyword>
<dbReference type="AlphaFoldDB" id="A0A193LI70"/>
<name>A0A193LI70_9GAMM</name>
<evidence type="ECO:0000313" key="2">
    <source>
        <dbReference type="EMBL" id="ANO52138.1"/>
    </source>
</evidence>
<dbReference type="Pfam" id="PF13480">
    <property type="entry name" value="Acetyltransf_6"/>
    <property type="match status" value="1"/>
</dbReference>
<sequence>MATSDGLKYVQRHSIESPSTLKDSSVIRTETDLQECRRLWSIFSPQQDAWDDWDLMYAFHDQDKHRLNFLVHQSDDETPNGLIPLVYDTGLNRYMLMGGSYPDGRILWLRYEDFPEFFGQFPERTVLFDLKQSWVSGLLQLHPEFDSYFAEPDLRYYLAPPDFGFDFDKHLDTLPADKKPKFLYDLRNIRKREPTLQWSEKDEAELFIDLVNRNFGAESDYANPEDALEVRRVVHELESSGRLRTMTIEIDGVRQAVSLSLLHNNKMVALYASSNNDYNNLGKLLNVETINEACRLRVDEISFMVGMQWKANWKMTSEPCNTFRKPVAPWSAE</sequence>
<dbReference type="InterPro" id="IPR038740">
    <property type="entry name" value="BioF2-like_GNAT_dom"/>
</dbReference>
<organism evidence="2 3">
    <name type="scientific">Woeseia oceani</name>
    <dbReference type="NCBI Taxonomy" id="1548547"/>
    <lineage>
        <taxon>Bacteria</taxon>
        <taxon>Pseudomonadati</taxon>
        <taxon>Pseudomonadota</taxon>
        <taxon>Gammaproteobacteria</taxon>
        <taxon>Woeseiales</taxon>
        <taxon>Woeseiaceae</taxon>
        <taxon>Woeseia</taxon>
    </lineage>
</organism>
<protein>
    <recommendedName>
        <fullName evidence="1">BioF2-like acetyltransferase domain-containing protein</fullName>
    </recommendedName>
</protein>